<dbReference type="InterPro" id="IPR041424">
    <property type="entry name" value="CinA_KH"/>
</dbReference>
<dbReference type="HAMAP" id="MF_00226_B">
    <property type="entry name" value="CinA_B"/>
    <property type="match status" value="1"/>
</dbReference>
<dbReference type="SUPFAM" id="SSF53218">
    <property type="entry name" value="Molybdenum cofactor biosynthesis proteins"/>
    <property type="match status" value="1"/>
</dbReference>
<dbReference type="InterPro" id="IPR008135">
    <property type="entry name" value="Competence-induced_CinA"/>
</dbReference>
<dbReference type="Proteomes" id="UP001597561">
    <property type="component" value="Unassembled WGS sequence"/>
</dbReference>
<comment type="similarity">
    <text evidence="1">Belongs to the CinA family.</text>
</comment>
<dbReference type="PIRSF" id="PIRSF006728">
    <property type="entry name" value="CinA"/>
    <property type="match status" value="1"/>
</dbReference>
<dbReference type="Pfam" id="PF18146">
    <property type="entry name" value="CinA_KH"/>
    <property type="match status" value="1"/>
</dbReference>
<dbReference type="NCBIfam" id="TIGR00177">
    <property type="entry name" value="molyb_syn"/>
    <property type="match status" value="1"/>
</dbReference>
<dbReference type="Pfam" id="PF00994">
    <property type="entry name" value="MoCF_biosynth"/>
    <property type="match status" value="1"/>
</dbReference>
<dbReference type="PANTHER" id="PTHR13939">
    <property type="entry name" value="NICOTINAMIDE-NUCLEOTIDE AMIDOHYDROLASE PNCC"/>
    <property type="match status" value="1"/>
</dbReference>
<protein>
    <recommendedName>
        <fullName evidence="1">Putative competence-damage inducible protein</fullName>
    </recommendedName>
</protein>
<dbReference type="SUPFAM" id="SSF142433">
    <property type="entry name" value="CinA-like"/>
    <property type="match status" value="1"/>
</dbReference>
<proteinExistence type="inferred from homology"/>
<gene>
    <name evidence="1" type="primary">cinA</name>
    <name evidence="3" type="ORF">ACFS5P_17940</name>
</gene>
<sequence>MNAEIIAVGSELLLGQIANTNAQYISARFAESGINVYYHTVIGDNKNRLLKTLETAESRSDLIVITGGLGPTKDDLTKETAAAHIGCSLSYDEKSLEAIEQYYIQVGKPMTDNNKKQALVLEGSHVLFNFYGMAPGMVARKQGITYVLLPGPPREMRPMVANQLLPYLNTNNSSRLIYSKVMRFFGIGEAELESRIEDILDQQTNPTVAPLAEDGEVTLRITSSSDDEETGRKLVNDMIHKLEQRVGEFCYGYDAHNLLYKTSELLTEKGLTIASAESLTAGLFSSELASIPGASQYLSGSLTVYNNNIKEQVLDVPGDLLTQYGAVSRACAENMAIKVQERFSSDIGISFTGVAGPGDDNGIAEGTVWIGVSYKETVSSFMVTLKGDRNFKRIRAVKHGMYALIQLLEQNKGPFVSENK</sequence>
<dbReference type="InterPro" id="IPR001453">
    <property type="entry name" value="MoaB/Mog_dom"/>
</dbReference>
<dbReference type="InterPro" id="IPR036653">
    <property type="entry name" value="CinA-like_C"/>
</dbReference>
<accession>A0ABW5ZLA3</accession>
<evidence type="ECO:0000313" key="4">
    <source>
        <dbReference type="Proteomes" id="UP001597561"/>
    </source>
</evidence>
<dbReference type="Gene3D" id="3.30.70.2860">
    <property type="match status" value="1"/>
</dbReference>
<evidence type="ECO:0000313" key="3">
    <source>
        <dbReference type="EMBL" id="MFD2913774.1"/>
    </source>
</evidence>
<dbReference type="Pfam" id="PF02464">
    <property type="entry name" value="CinA"/>
    <property type="match status" value="1"/>
</dbReference>
<keyword evidence="4" id="KW-1185">Reference proteome</keyword>
<dbReference type="RefSeq" id="WP_204729986.1">
    <property type="nucleotide sequence ID" value="NZ_JAFBDK010000012.1"/>
</dbReference>
<evidence type="ECO:0000259" key="2">
    <source>
        <dbReference type="SMART" id="SM00852"/>
    </source>
</evidence>
<evidence type="ECO:0000256" key="1">
    <source>
        <dbReference type="HAMAP-Rule" id="MF_00226"/>
    </source>
</evidence>
<dbReference type="CDD" id="cd00885">
    <property type="entry name" value="cinA"/>
    <property type="match status" value="1"/>
</dbReference>
<dbReference type="SMART" id="SM00852">
    <property type="entry name" value="MoCF_biosynth"/>
    <property type="match status" value="1"/>
</dbReference>
<reference evidence="4" key="1">
    <citation type="journal article" date="2019" name="Int. J. Syst. Evol. Microbiol.">
        <title>The Global Catalogue of Microorganisms (GCM) 10K type strain sequencing project: providing services to taxonomists for standard genome sequencing and annotation.</title>
        <authorList>
            <consortium name="The Broad Institute Genomics Platform"/>
            <consortium name="The Broad Institute Genome Sequencing Center for Infectious Disease"/>
            <person name="Wu L."/>
            <person name="Ma J."/>
        </authorList>
    </citation>
    <scope>NUCLEOTIDE SEQUENCE [LARGE SCALE GENOMIC DNA]</scope>
    <source>
        <strain evidence="4">KCTC 13528</strain>
    </source>
</reference>
<dbReference type="Gene3D" id="3.40.980.10">
    <property type="entry name" value="MoaB/Mog-like domain"/>
    <property type="match status" value="1"/>
</dbReference>
<dbReference type="InterPro" id="IPR036425">
    <property type="entry name" value="MoaB/Mog-like_dom_sf"/>
</dbReference>
<dbReference type="NCBIfam" id="TIGR00200">
    <property type="entry name" value="cinA_nterm"/>
    <property type="match status" value="1"/>
</dbReference>
<dbReference type="EMBL" id="JBHUPG010000036">
    <property type="protein sequence ID" value="MFD2913774.1"/>
    <property type="molecule type" value="Genomic_DNA"/>
</dbReference>
<dbReference type="InterPro" id="IPR050101">
    <property type="entry name" value="CinA"/>
</dbReference>
<dbReference type="PANTHER" id="PTHR13939:SF0">
    <property type="entry name" value="NMN AMIDOHYDROLASE-LIKE PROTEIN YFAY"/>
    <property type="match status" value="1"/>
</dbReference>
<organism evidence="3 4">
    <name type="scientific">Jeotgalibacillus terrae</name>
    <dbReference type="NCBI Taxonomy" id="587735"/>
    <lineage>
        <taxon>Bacteria</taxon>
        <taxon>Bacillati</taxon>
        <taxon>Bacillota</taxon>
        <taxon>Bacilli</taxon>
        <taxon>Bacillales</taxon>
        <taxon>Caryophanaceae</taxon>
        <taxon>Jeotgalibacillus</taxon>
    </lineage>
</organism>
<dbReference type="NCBIfam" id="NF001813">
    <property type="entry name" value="PRK00549.1"/>
    <property type="match status" value="1"/>
</dbReference>
<dbReference type="NCBIfam" id="TIGR00199">
    <property type="entry name" value="PncC_domain"/>
    <property type="match status" value="1"/>
</dbReference>
<feature type="domain" description="MoaB/Mog" evidence="2">
    <location>
        <begin position="4"/>
        <end position="171"/>
    </location>
</feature>
<comment type="caution">
    <text evidence="3">The sequence shown here is derived from an EMBL/GenBank/DDBJ whole genome shotgun (WGS) entry which is preliminary data.</text>
</comment>
<name>A0ABW5ZLA3_9BACL</name>
<dbReference type="Gene3D" id="3.90.950.20">
    <property type="entry name" value="CinA-like"/>
    <property type="match status" value="1"/>
</dbReference>
<dbReference type="InterPro" id="IPR008136">
    <property type="entry name" value="CinA_C"/>
</dbReference>